<evidence type="ECO:0000313" key="3">
    <source>
        <dbReference type="EMBL" id="CAI9933254.1"/>
    </source>
</evidence>
<feature type="coiled-coil region" evidence="1">
    <location>
        <begin position="252"/>
        <end position="279"/>
    </location>
</feature>
<keyword evidence="5" id="KW-1185">Reference proteome</keyword>
<dbReference type="AlphaFoldDB" id="A0AA86P771"/>
<dbReference type="Proteomes" id="UP001642409">
    <property type="component" value="Unassembled WGS sequence"/>
</dbReference>
<accession>A0AA86P771</accession>
<keyword evidence="1" id="KW-0175">Coiled coil</keyword>
<reference evidence="3" key="1">
    <citation type="submission" date="2023-06" db="EMBL/GenBank/DDBJ databases">
        <authorList>
            <person name="Kurt Z."/>
        </authorList>
    </citation>
    <scope>NUCLEOTIDE SEQUENCE</scope>
</reference>
<comment type="caution">
    <text evidence="3">The sequence shown here is derived from an EMBL/GenBank/DDBJ whole genome shotgun (WGS) entry which is preliminary data.</text>
</comment>
<feature type="region of interest" description="Disordered" evidence="2">
    <location>
        <begin position="366"/>
        <end position="394"/>
    </location>
</feature>
<dbReference type="EMBL" id="CATOUU010000531">
    <property type="protein sequence ID" value="CAI9933254.1"/>
    <property type="molecule type" value="Genomic_DNA"/>
</dbReference>
<proteinExistence type="predicted"/>
<feature type="coiled-coil region" evidence="1">
    <location>
        <begin position="123"/>
        <end position="224"/>
    </location>
</feature>
<sequence length="394" mass="47280">MDINDPLVQIAMKRCGITKNMLQQVPDTYVSTNNAKRNQEIFQQLTQQRSQTVLQEELEKIKLHGITEQEFIAAGRPKIDCIIKTKYTQIRTPQKSTGIDKRTQLVEEMHLNILRYKQDDIERRKQRNDKNIEEQRLKLLKQQQQLKEYTESVKQRALQTKQEQIQNINQKQEVLVQTHQKQILNSKIERELRQEMAKNKVTEVQEQIRAHNEIKTKIQEEREQQLLNIGEQLTLKHKKLTQEELKLKNDVTMALLRRKKEDQQALEKLKNQINQQALQKSNKVIEKLNRTEEFLNYSASQHMTHSMRLFENKTKKQDEIKEKANQNLLEIEQQRENEYVQREVRRILLREKAREQEQANQELIRAKNESQKVNSEIIRERHKNRMAYKQSLQE</sequence>
<evidence type="ECO:0000256" key="1">
    <source>
        <dbReference type="SAM" id="Coils"/>
    </source>
</evidence>
<protein>
    <submittedName>
        <fullName evidence="4">Hypothetical_protein</fullName>
    </submittedName>
</protein>
<organism evidence="3">
    <name type="scientific">Hexamita inflata</name>
    <dbReference type="NCBI Taxonomy" id="28002"/>
    <lineage>
        <taxon>Eukaryota</taxon>
        <taxon>Metamonada</taxon>
        <taxon>Diplomonadida</taxon>
        <taxon>Hexamitidae</taxon>
        <taxon>Hexamitinae</taxon>
        <taxon>Hexamita</taxon>
    </lineage>
</organism>
<dbReference type="EMBL" id="CAXDID020000004">
    <property type="protein sequence ID" value="CAL5973577.1"/>
    <property type="molecule type" value="Genomic_DNA"/>
</dbReference>
<name>A0AA86P771_9EUKA</name>
<evidence type="ECO:0000256" key="2">
    <source>
        <dbReference type="SAM" id="MobiDB-lite"/>
    </source>
</evidence>
<evidence type="ECO:0000313" key="5">
    <source>
        <dbReference type="Proteomes" id="UP001642409"/>
    </source>
</evidence>
<gene>
    <name evidence="3" type="ORF">HINF_LOCUS20899</name>
    <name evidence="4" type="ORF">HINF_LOCUS2445</name>
</gene>
<evidence type="ECO:0000313" key="4">
    <source>
        <dbReference type="EMBL" id="CAL5973577.1"/>
    </source>
</evidence>
<reference evidence="4 5" key="2">
    <citation type="submission" date="2024-07" db="EMBL/GenBank/DDBJ databases">
        <authorList>
            <person name="Akdeniz Z."/>
        </authorList>
    </citation>
    <scope>NUCLEOTIDE SEQUENCE [LARGE SCALE GENOMIC DNA]</scope>
</reference>